<dbReference type="EMBL" id="MN739021">
    <property type="protein sequence ID" value="QHT35456.1"/>
    <property type="molecule type" value="Genomic_DNA"/>
</dbReference>
<keyword evidence="1" id="KW-0812">Transmembrane</keyword>
<evidence type="ECO:0000313" key="2">
    <source>
        <dbReference type="EMBL" id="QHT35456.1"/>
    </source>
</evidence>
<organism evidence="2">
    <name type="scientific">viral metagenome</name>
    <dbReference type="NCBI Taxonomy" id="1070528"/>
    <lineage>
        <taxon>unclassified sequences</taxon>
        <taxon>metagenomes</taxon>
        <taxon>organismal metagenomes</taxon>
    </lineage>
</organism>
<keyword evidence="1" id="KW-0472">Membrane</keyword>
<feature type="transmembrane region" description="Helical" evidence="1">
    <location>
        <begin position="110"/>
        <end position="131"/>
    </location>
</feature>
<accession>A0A6C0F1R1</accession>
<keyword evidence="1" id="KW-1133">Transmembrane helix</keyword>
<proteinExistence type="predicted"/>
<sequence length="153" mass="17838">MEAWAVEHWEWAVHKVIFWETDDAQKGRILRIVHYFLGYALIFLVAFSHLVYPAFWLQTATLFLVTCVWLQHVLFNGCVSSKVEQKLIGDTASFIDPVLQLFKLQPSQELTIFTLLLISTMATNILWLEWVARVHHKLFPMVSHLQVVLSKTE</sequence>
<feature type="transmembrane region" description="Helical" evidence="1">
    <location>
        <begin position="36"/>
        <end position="55"/>
    </location>
</feature>
<name>A0A6C0F1R1_9ZZZZ</name>
<protein>
    <submittedName>
        <fullName evidence="2">Uncharacterized protein</fullName>
    </submittedName>
</protein>
<reference evidence="2" key="1">
    <citation type="journal article" date="2020" name="Nature">
        <title>Giant virus diversity and host interactions through global metagenomics.</title>
        <authorList>
            <person name="Schulz F."/>
            <person name="Roux S."/>
            <person name="Paez-Espino D."/>
            <person name="Jungbluth S."/>
            <person name="Walsh D.A."/>
            <person name="Denef V.J."/>
            <person name="McMahon K.D."/>
            <person name="Konstantinidis K.T."/>
            <person name="Eloe-Fadrosh E.A."/>
            <person name="Kyrpides N.C."/>
            <person name="Woyke T."/>
        </authorList>
    </citation>
    <scope>NUCLEOTIDE SEQUENCE</scope>
    <source>
        <strain evidence="2">GVMAG-M-3300009180-45</strain>
    </source>
</reference>
<dbReference type="AlphaFoldDB" id="A0A6C0F1R1"/>
<evidence type="ECO:0000256" key="1">
    <source>
        <dbReference type="SAM" id="Phobius"/>
    </source>
</evidence>